<feature type="region of interest" description="Disordered" evidence="1">
    <location>
        <begin position="307"/>
        <end position="366"/>
    </location>
</feature>
<dbReference type="AlphaFoldDB" id="T1GWP8"/>
<sequence>MIEKIPGVGGAKQYNKFNINSSSKKRGGIVYEKQNLNNSKNISRKNNQQLPPPTNIISSSRKTVATSAAATTNSVALNTTNLKKIKNNKNLNKNSNFNRKRNFAEVRQIKRGYRHLLGRCSDIQVGNNTTNTKNHQQKKNQDKKQRRKSSFASSSTLISSWDSIEERINLLEKFINYEYYVKSEEDATDKTEENMRRGHQHHPRFAGQRKSTVVIEDVLAALNKGDSGGASSVGDEDGISAKYITSESSSNSSSFYMDKSLDEHSFPAATSKSLDFNLNKSFDDKVSTTSPSATSSNNNIDTVVEDAEVEEKELPSKPAKSKSKSTKKKSSSTKSDTKKREKKSKSLPDGSQSLPAPEDDVETEELAKLRCTSERTEVVAERETRRNKNRCSDYPGLAFGGSIFSSDTMMKFNIIRNELHNIMKNDLVLEKERYKDIGDDLDTAFVELILKE</sequence>
<dbReference type="EMBL" id="CAQQ02144066">
    <property type="status" value="NOT_ANNOTATED_CDS"/>
    <property type="molecule type" value="Genomic_DNA"/>
</dbReference>
<dbReference type="EnsemblMetazoa" id="MESCA008226-RA">
    <property type="protein sequence ID" value="MESCA008226-PA"/>
    <property type="gene ID" value="MESCA008226"/>
</dbReference>
<dbReference type="EMBL" id="CAQQ02144064">
    <property type="status" value="NOT_ANNOTATED_CDS"/>
    <property type="molecule type" value="Genomic_DNA"/>
</dbReference>
<evidence type="ECO:0000256" key="1">
    <source>
        <dbReference type="SAM" id="MobiDB-lite"/>
    </source>
</evidence>
<dbReference type="Proteomes" id="UP000015102">
    <property type="component" value="Unassembled WGS sequence"/>
</dbReference>
<evidence type="ECO:0000313" key="3">
    <source>
        <dbReference type="Proteomes" id="UP000015102"/>
    </source>
</evidence>
<dbReference type="HOGENOM" id="CLU_605933_0_0_1"/>
<evidence type="ECO:0000313" key="2">
    <source>
        <dbReference type="EnsemblMetazoa" id="MESCA008226-PA"/>
    </source>
</evidence>
<proteinExistence type="predicted"/>
<dbReference type="EMBL" id="CAQQ02144063">
    <property type="status" value="NOT_ANNOTATED_CDS"/>
    <property type="molecule type" value="Genomic_DNA"/>
</dbReference>
<reference evidence="3" key="1">
    <citation type="submission" date="2013-02" db="EMBL/GenBank/DDBJ databases">
        <authorList>
            <person name="Hughes D."/>
        </authorList>
    </citation>
    <scope>NUCLEOTIDE SEQUENCE</scope>
    <source>
        <strain>Durham</strain>
        <strain evidence="3">NC isolate 2 -- Noor lab</strain>
    </source>
</reference>
<accession>T1GWP8</accession>
<keyword evidence="3" id="KW-1185">Reference proteome</keyword>
<reference evidence="2" key="2">
    <citation type="submission" date="2015-06" db="UniProtKB">
        <authorList>
            <consortium name="EnsemblMetazoa"/>
        </authorList>
    </citation>
    <scope>IDENTIFICATION</scope>
</reference>
<dbReference type="EMBL" id="CAQQ02144065">
    <property type="status" value="NOT_ANNOTATED_CDS"/>
    <property type="molecule type" value="Genomic_DNA"/>
</dbReference>
<feature type="region of interest" description="Disordered" evidence="1">
    <location>
        <begin position="189"/>
        <end position="209"/>
    </location>
</feature>
<organism evidence="2 3">
    <name type="scientific">Megaselia scalaris</name>
    <name type="common">Humpbacked fly</name>
    <name type="synonym">Phora scalaris</name>
    <dbReference type="NCBI Taxonomy" id="36166"/>
    <lineage>
        <taxon>Eukaryota</taxon>
        <taxon>Metazoa</taxon>
        <taxon>Ecdysozoa</taxon>
        <taxon>Arthropoda</taxon>
        <taxon>Hexapoda</taxon>
        <taxon>Insecta</taxon>
        <taxon>Pterygota</taxon>
        <taxon>Neoptera</taxon>
        <taxon>Endopterygota</taxon>
        <taxon>Diptera</taxon>
        <taxon>Brachycera</taxon>
        <taxon>Muscomorpha</taxon>
        <taxon>Platypezoidea</taxon>
        <taxon>Phoridae</taxon>
        <taxon>Megaseliini</taxon>
        <taxon>Megaselia</taxon>
    </lineage>
</organism>
<name>T1GWP8_MEGSC</name>
<dbReference type="STRING" id="36166.T1GWP8"/>
<protein>
    <submittedName>
        <fullName evidence="2">Uncharacterized protein</fullName>
    </submittedName>
</protein>
<feature type="compositionally biased region" description="Basic residues" evidence="1">
    <location>
        <begin position="319"/>
        <end position="331"/>
    </location>
</feature>
<feature type="region of interest" description="Disordered" evidence="1">
    <location>
        <begin position="124"/>
        <end position="152"/>
    </location>
</feature>